<evidence type="ECO:0000313" key="9">
    <source>
        <dbReference type="EMBL" id="ADY38159.1"/>
    </source>
</evidence>
<feature type="domain" description="SusD-like N-terminal" evidence="8">
    <location>
        <begin position="116"/>
        <end position="188"/>
    </location>
</feature>
<dbReference type="STRING" id="667015.Bacsa_3638"/>
<accession>F0R938</accession>
<dbReference type="AlphaFoldDB" id="F0R938"/>
<dbReference type="InterPro" id="IPR011990">
    <property type="entry name" value="TPR-like_helical_dom_sf"/>
</dbReference>
<gene>
    <name evidence="9" type="ordered locus">Bacsa_3638</name>
</gene>
<evidence type="ECO:0000259" key="8">
    <source>
        <dbReference type="Pfam" id="PF14322"/>
    </source>
</evidence>
<protein>
    <submittedName>
        <fullName evidence="9">RagB/SusD domain-containing protein</fullName>
    </submittedName>
</protein>
<dbReference type="InterPro" id="IPR033985">
    <property type="entry name" value="SusD-like_N"/>
</dbReference>
<comment type="subcellular location">
    <subcellularLocation>
        <location evidence="1">Cell outer membrane</location>
    </subcellularLocation>
</comment>
<organism evidence="9 10">
    <name type="scientific">Phocaeicola salanitronis (strain DSM 18170 / JCM 13657 / CCUG 60908 / BL78)</name>
    <name type="common">Bacteroides salanitronis</name>
    <dbReference type="NCBI Taxonomy" id="667015"/>
    <lineage>
        <taxon>Bacteria</taxon>
        <taxon>Pseudomonadati</taxon>
        <taxon>Bacteroidota</taxon>
        <taxon>Bacteroidia</taxon>
        <taxon>Bacteroidales</taxon>
        <taxon>Bacteroidaceae</taxon>
        <taxon>Phocaeicola</taxon>
    </lineage>
</organism>
<dbReference type="SUPFAM" id="SSF48452">
    <property type="entry name" value="TPR-like"/>
    <property type="match status" value="1"/>
</dbReference>
<name>F0R938_PHOSB</name>
<dbReference type="Proteomes" id="UP000007486">
    <property type="component" value="Chromosome"/>
</dbReference>
<dbReference type="RefSeq" id="WP_013619513.1">
    <property type="nucleotide sequence ID" value="NC_015164.1"/>
</dbReference>
<evidence type="ECO:0000256" key="5">
    <source>
        <dbReference type="ARBA" id="ARBA00023237"/>
    </source>
</evidence>
<evidence type="ECO:0000256" key="6">
    <source>
        <dbReference type="SAM" id="SignalP"/>
    </source>
</evidence>
<keyword evidence="4" id="KW-0472">Membrane</keyword>
<reference evidence="9 10" key="1">
    <citation type="journal article" date="2011" name="Stand. Genomic Sci.">
        <title>Complete genome sequence of Bacteroides salanitronis type strain (BL78).</title>
        <authorList>
            <person name="Gronow S."/>
            <person name="Held B."/>
            <person name="Lucas S."/>
            <person name="Lapidus A."/>
            <person name="Del Rio T.G."/>
            <person name="Nolan M."/>
            <person name="Tice H."/>
            <person name="Deshpande S."/>
            <person name="Cheng J.F."/>
            <person name="Pitluck S."/>
            <person name="Liolios K."/>
            <person name="Pagani I."/>
            <person name="Ivanova N."/>
            <person name="Mavromatis K."/>
            <person name="Pati A."/>
            <person name="Tapia R."/>
            <person name="Han C."/>
            <person name="Goodwin L."/>
            <person name="Chen A."/>
            <person name="Palaniappan K."/>
            <person name="Land M."/>
            <person name="Hauser L."/>
            <person name="Chang Y.J."/>
            <person name="Jeffries C.D."/>
            <person name="Brambilla E.M."/>
            <person name="Rohde M."/>
            <person name="Goker M."/>
            <person name="Detter J.C."/>
            <person name="Woyke T."/>
            <person name="Bristow J."/>
            <person name="Markowitz V."/>
            <person name="Hugenholtz P."/>
            <person name="Kyrpides N.C."/>
            <person name="Klenk H.P."/>
            <person name="Eisen J.A."/>
        </authorList>
    </citation>
    <scope>NUCLEOTIDE SEQUENCE [LARGE SCALE GENOMIC DNA]</scope>
    <source>
        <strain evidence="9 10">DSM 18170</strain>
    </source>
</reference>
<comment type="similarity">
    <text evidence="2">Belongs to the SusD family.</text>
</comment>
<dbReference type="HOGENOM" id="CLU_015553_1_1_10"/>
<dbReference type="eggNOG" id="ENOG502Z8QB">
    <property type="taxonomic scope" value="Bacteria"/>
</dbReference>
<proteinExistence type="inferred from homology"/>
<evidence type="ECO:0000256" key="2">
    <source>
        <dbReference type="ARBA" id="ARBA00006275"/>
    </source>
</evidence>
<evidence type="ECO:0000256" key="3">
    <source>
        <dbReference type="ARBA" id="ARBA00022729"/>
    </source>
</evidence>
<dbReference type="PROSITE" id="PS51257">
    <property type="entry name" value="PROKAR_LIPOPROTEIN"/>
    <property type="match status" value="1"/>
</dbReference>
<keyword evidence="5" id="KW-0998">Cell outer membrane</keyword>
<dbReference type="OrthoDB" id="1033488at2"/>
<dbReference type="InterPro" id="IPR012944">
    <property type="entry name" value="SusD_RagB_dom"/>
</dbReference>
<evidence type="ECO:0000313" key="10">
    <source>
        <dbReference type="Proteomes" id="UP000007486"/>
    </source>
</evidence>
<dbReference type="Gene3D" id="1.25.40.390">
    <property type="match status" value="1"/>
</dbReference>
<dbReference type="EMBL" id="CP002530">
    <property type="protein sequence ID" value="ADY38159.1"/>
    <property type="molecule type" value="Genomic_DNA"/>
</dbReference>
<evidence type="ECO:0000256" key="4">
    <source>
        <dbReference type="ARBA" id="ARBA00023136"/>
    </source>
</evidence>
<dbReference type="Pfam" id="PF14322">
    <property type="entry name" value="SusD-like_3"/>
    <property type="match status" value="1"/>
</dbReference>
<keyword evidence="3 6" id="KW-0732">Signal</keyword>
<dbReference type="Pfam" id="PF07980">
    <property type="entry name" value="SusD_RagB"/>
    <property type="match status" value="1"/>
</dbReference>
<feature type="domain" description="RagB/SusD" evidence="7">
    <location>
        <begin position="423"/>
        <end position="556"/>
    </location>
</feature>
<dbReference type="GO" id="GO:0009279">
    <property type="term" value="C:cell outer membrane"/>
    <property type="evidence" value="ECO:0007669"/>
    <property type="project" value="UniProtKB-SubCell"/>
</dbReference>
<feature type="chain" id="PRO_5003259211" evidence="6">
    <location>
        <begin position="23"/>
        <end position="713"/>
    </location>
</feature>
<evidence type="ECO:0000256" key="1">
    <source>
        <dbReference type="ARBA" id="ARBA00004442"/>
    </source>
</evidence>
<sequence>MKKNIYLILCAAGALTLTSCNDFLETSSSSVVDADFVFSNMETARAAMDGTYEQWRECGSTQVFGDGLFYGTDITGSDIERHPESFSNQPGRHYPECLYQNGTYAGQYGLLSYMKDDDSGAYAQMYAVIARANAIINALQNEEGFEELIAAGTPTDMTQLYGEAIAVRATAYRELLRSFGDVPYQVQSGVAANGLAPRDSIYDCCIADLIRVEPVMYRLGENTTIQKNFMSRNYVQGLIGRMALEAGGYQTRRMDLGADFYKDGEGNVLTFETMGTPNNNSEYGRRTDWQNLYQIAKTYFKACIDNPGTAVFHTTDPRSESDAGQMFDNPYQYFFQQNNDLEFADESIYEIPLTQGSGNSPRPYSLGRVSSGGSSNDYPCKSYGQGRINPAFYYGMFDPNDKRRDVSCCVTGSAGKGIEKLIPLVPNSKADGGGITVNKWDENRMANPYTAGQRKSGISMPYMRISEIYLGYAEACAALGENGEAETYLKLIRERSFPTGQANTDQFIADCGSLLNAVIQERGFEFAGEGDRRWTLIRTGMLPDAIRNIKEMTRSMIDDLAAKGYHEFENGNVISNYVWTKLVDARSEYGYRLTTECPADKKDDPVLYPGWRGQNDAWENYGLDYGTSTPATNIAIKGLFEYIDPNGAEAKALEAEGYERQDWGAAIVANDNEYYRYLFYDYDYVKAPIYLWPFTPNVITTGGFTNGYGFAQQ</sequence>
<dbReference type="KEGG" id="bsa:Bacsa_3638"/>
<feature type="signal peptide" evidence="6">
    <location>
        <begin position="1"/>
        <end position="22"/>
    </location>
</feature>
<evidence type="ECO:0000259" key="7">
    <source>
        <dbReference type="Pfam" id="PF07980"/>
    </source>
</evidence>
<keyword evidence="10" id="KW-1185">Reference proteome</keyword>